<evidence type="ECO:0000313" key="2">
    <source>
        <dbReference type="Proteomes" id="UP001626550"/>
    </source>
</evidence>
<comment type="caution">
    <text evidence="1">The sequence shown here is derived from an EMBL/GenBank/DDBJ whole genome shotgun (WGS) entry which is preliminary data.</text>
</comment>
<name>A0ABD2Q856_9PLAT</name>
<dbReference type="AlphaFoldDB" id="A0ABD2Q856"/>
<reference evidence="1 2" key="1">
    <citation type="submission" date="2024-11" db="EMBL/GenBank/DDBJ databases">
        <title>Adaptive evolution of stress response genes in parasites aligns with host niche diversity.</title>
        <authorList>
            <person name="Hahn C."/>
            <person name="Resl P."/>
        </authorList>
    </citation>
    <scope>NUCLEOTIDE SEQUENCE [LARGE SCALE GENOMIC DNA]</scope>
    <source>
        <strain evidence="1">EGGRZ-B1_66</strain>
        <tissue evidence="1">Body</tissue>
    </source>
</reference>
<gene>
    <name evidence="1" type="ORF">Ciccas_005623</name>
</gene>
<proteinExistence type="predicted"/>
<keyword evidence="2" id="KW-1185">Reference proteome</keyword>
<dbReference type="EMBL" id="JBJKFK010000676">
    <property type="protein sequence ID" value="KAL3315745.1"/>
    <property type="molecule type" value="Genomic_DNA"/>
</dbReference>
<sequence length="201" mass="23009">MRFALSMLQSCADLMTRKRIHFISTKINSSFAKFLNIDEESVEMLMCSHRRVWPTELQASVMKEMDISSQDIVYHAIVYQIEVVDWEKSKSFMNVLGQIMSKNLEVNSVISNTPQEACLTLQKLKEPSLIERLKEKSKVVGQPVVAHLLVVLKASDPTPQRDMGMESFMKLQALMDSLSDMKFKDPALKHMSNRHKTIDGM</sequence>
<evidence type="ECO:0000313" key="1">
    <source>
        <dbReference type="EMBL" id="KAL3315745.1"/>
    </source>
</evidence>
<dbReference type="Proteomes" id="UP001626550">
    <property type="component" value="Unassembled WGS sequence"/>
</dbReference>
<organism evidence="1 2">
    <name type="scientific">Cichlidogyrus casuarinus</name>
    <dbReference type="NCBI Taxonomy" id="1844966"/>
    <lineage>
        <taxon>Eukaryota</taxon>
        <taxon>Metazoa</taxon>
        <taxon>Spiralia</taxon>
        <taxon>Lophotrochozoa</taxon>
        <taxon>Platyhelminthes</taxon>
        <taxon>Monogenea</taxon>
        <taxon>Monopisthocotylea</taxon>
        <taxon>Dactylogyridea</taxon>
        <taxon>Ancyrocephalidae</taxon>
        <taxon>Cichlidogyrus</taxon>
    </lineage>
</organism>
<accession>A0ABD2Q856</accession>
<protein>
    <submittedName>
        <fullName evidence="1">Uncharacterized protein</fullName>
    </submittedName>
</protein>